<reference evidence="2" key="1">
    <citation type="submission" date="2016-06" db="EMBL/GenBank/DDBJ databases">
        <title>De novo assembly and RNA-Seq shows season-dependent expression and editing in black bear kidneys.</title>
        <authorList>
            <person name="Korstanje R."/>
            <person name="Srivastava A."/>
            <person name="Sarsani V.K."/>
            <person name="Sheehan S.M."/>
            <person name="Seger R.L."/>
            <person name="Barter M.E."/>
            <person name="Lindqvist C."/>
            <person name="Brody L.C."/>
            <person name="Mullikin J.C."/>
        </authorList>
    </citation>
    <scope>NUCLEOTIDE SEQUENCE [LARGE SCALE GENOMIC DNA]</scope>
</reference>
<reference evidence="1" key="3">
    <citation type="submission" date="2025-09" db="UniProtKB">
        <authorList>
            <consortium name="Ensembl"/>
        </authorList>
    </citation>
    <scope>IDENTIFICATION</scope>
</reference>
<dbReference type="AlphaFoldDB" id="A0A452RXC7"/>
<reference evidence="1" key="2">
    <citation type="submission" date="2025-08" db="UniProtKB">
        <authorList>
            <consortium name="Ensembl"/>
        </authorList>
    </citation>
    <scope>IDENTIFICATION</scope>
</reference>
<dbReference type="Proteomes" id="UP000291022">
    <property type="component" value="Unassembled WGS sequence"/>
</dbReference>
<dbReference type="GeneTree" id="ENSGT00900000143358"/>
<proteinExistence type="predicted"/>
<protein>
    <submittedName>
        <fullName evidence="1">Uncharacterized protein</fullName>
    </submittedName>
</protein>
<organism evidence="1 2">
    <name type="scientific">Ursus americanus</name>
    <name type="common">American black bear</name>
    <name type="synonym">Euarctos americanus</name>
    <dbReference type="NCBI Taxonomy" id="9643"/>
    <lineage>
        <taxon>Eukaryota</taxon>
        <taxon>Metazoa</taxon>
        <taxon>Chordata</taxon>
        <taxon>Craniata</taxon>
        <taxon>Vertebrata</taxon>
        <taxon>Euteleostomi</taxon>
        <taxon>Mammalia</taxon>
        <taxon>Eutheria</taxon>
        <taxon>Laurasiatheria</taxon>
        <taxon>Carnivora</taxon>
        <taxon>Caniformia</taxon>
        <taxon>Ursidae</taxon>
        <taxon>Ursus</taxon>
    </lineage>
</organism>
<sequence>MSFLLFQLEELSLNYFLMYAPKHARTFVVFVQVKRVQGNQLRSHYIIRVVFFTELSKILWFKVVTSVKEMDEEGNLFMEDFLKMRVLLLNTTKNFSCLWPTEGRIQMVHSSS</sequence>
<name>A0A452RXC7_URSAM</name>
<evidence type="ECO:0000313" key="1">
    <source>
        <dbReference type="Ensembl" id="ENSUAMP00000024281.1"/>
    </source>
</evidence>
<keyword evidence="2" id="KW-1185">Reference proteome</keyword>
<dbReference type="Ensembl" id="ENSUAMT00000027120.1">
    <property type="protein sequence ID" value="ENSUAMP00000024281.1"/>
    <property type="gene ID" value="ENSUAMG00000018990.1"/>
</dbReference>
<accession>A0A452RXC7</accession>
<evidence type="ECO:0000313" key="2">
    <source>
        <dbReference type="Proteomes" id="UP000291022"/>
    </source>
</evidence>